<feature type="transmembrane region" description="Helical" evidence="2">
    <location>
        <begin position="256"/>
        <end position="282"/>
    </location>
</feature>
<sequence>MSSPFGSAGDGKDFPRYEPTNHPEDRPDYGLPSYGSYNAGGNAGYDEQPQGGVGYNGPVSATKAIGWAFRTVFSNWQLWILGSLLMLAVFGIFGAVVGFILASNGDGNAAFTGNIFSNVITQVISLLVSLFVMRLALFQIDDLKTGWSYIGKDVRWGNTFLMLLIIALVSFVVMILAVMVFGGAAFATLTSADVQDEDAALAAAGTVFGILAVMVIIGWLVTPLYKLMPWFAADGDSIGDSIKKGFMAGKANYMQLLLYALMMFGLGIACIFTLGLGLFIFAPVSLLAEAHLFRQCAGRYVQA</sequence>
<protein>
    <recommendedName>
        <fullName evidence="5">DUF975 domain-containing protein</fullName>
    </recommendedName>
</protein>
<feature type="transmembrane region" description="Helical" evidence="2">
    <location>
        <begin position="78"/>
        <end position="103"/>
    </location>
</feature>
<evidence type="ECO:0008006" key="5">
    <source>
        <dbReference type="Google" id="ProtNLM"/>
    </source>
</evidence>
<dbReference type="EMBL" id="NWBP01000033">
    <property type="protein sequence ID" value="PCC81995.1"/>
    <property type="molecule type" value="Genomic_DNA"/>
</dbReference>
<accession>A0A2A4ADU9</accession>
<evidence type="ECO:0000313" key="3">
    <source>
        <dbReference type="EMBL" id="PCC81995.1"/>
    </source>
</evidence>
<keyword evidence="2" id="KW-0812">Transmembrane</keyword>
<organism evidence="3 4">
    <name type="scientific">Corynebacterium accolens</name>
    <dbReference type="NCBI Taxonomy" id="38284"/>
    <lineage>
        <taxon>Bacteria</taxon>
        <taxon>Bacillati</taxon>
        <taxon>Actinomycetota</taxon>
        <taxon>Actinomycetes</taxon>
        <taxon>Mycobacteriales</taxon>
        <taxon>Corynebacteriaceae</taxon>
        <taxon>Corynebacterium</taxon>
    </lineage>
</organism>
<name>A0A2A4ADU9_9CORY</name>
<feature type="transmembrane region" description="Helical" evidence="2">
    <location>
        <begin position="199"/>
        <end position="221"/>
    </location>
</feature>
<evidence type="ECO:0000256" key="2">
    <source>
        <dbReference type="SAM" id="Phobius"/>
    </source>
</evidence>
<keyword evidence="2" id="KW-1133">Transmembrane helix</keyword>
<dbReference type="AlphaFoldDB" id="A0A2A4ADU9"/>
<evidence type="ECO:0000313" key="4">
    <source>
        <dbReference type="Proteomes" id="UP000218690"/>
    </source>
</evidence>
<keyword evidence="2" id="KW-0472">Membrane</keyword>
<feature type="transmembrane region" description="Helical" evidence="2">
    <location>
        <begin position="115"/>
        <end position="138"/>
    </location>
</feature>
<feature type="compositionally biased region" description="Basic and acidic residues" evidence="1">
    <location>
        <begin position="10"/>
        <end position="28"/>
    </location>
</feature>
<evidence type="ECO:0000256" key="1">
    <source>
        <dbReference type="SAM" id="MobiDB-lite"/>
    </source>
</evidence>
<gene>
    <name evidence="3" type="ORF">COM45_09775</name>
</gene>
<feature type="transmembrane region" description="Helical" evidence="2">
    <location>
        <begin position="159"/>
        <end position="187"/>
    </location>
</feature>
<feature type="region of interest" description="Disordered" evidence="1">
    <location>
        <begin position="1"/>
        <end position="30"/>
    </location>
</feature>
<proteinExistence type="predicted"/>
<comment type="caution">
    <text evidence="3">The sequence shown here is derived from an EMBL/GenBank/DDBJ whole genome shotgun (WGS) entry which is preliminary data.</text>
</comment>
<dbReference type="Proteomes" id="UP000218690">
    <property type="component" value="Unassembled WGS sequence"/>
</dbReference>
<reference evidence="3 4" key="1">
    <citation type="submission" date="2017-09" db="EMBL/GenBank/DDBJ databases">
        <title>Draft Genome Sequence of Corynebacterium accolens AH4003.</title>
        <authorList>
            <person name="Chen Y."/>
            <person name="Oosthuysen W.F."/>
            <person name="Kelley S."/>
            <person name="Horswill A."/>
        </authorList>
    </citation>
    <scope>NUCLEOTIDE SEQUENCE [LARGE SCALE GENOMIC DNA]</scope>
    <source>
        <strain evidence="3 4">AH4003</strain>
    </source>
</reference>